<reference evidence="1" key="2">
    <citation type="submission" date="2013-05" db="EMBL/GenBank/DDBJ databases">
        <authorList>
            <person name="Carter J.-M."/>
            <person name="Baker S.C."/>
            <person name="Pink R."/>
            <person name="Carter D.R.F."/>
            <person name="Collins A."/>
            <person name="Tomlin J."/>
            <person name="Gibbs M."/>
            <person name="Breuker C.J."/>
        </authorList>
    </citation>
    <scope>NUCLEOTIDE SEQUENCE</scope>
    <source>
        <tissue evidence="1">Ovary</tissue>
    </source>
</reference>
<protein>
    <submittedName>
        <fullName evidence="1">Uncharacterized protein</fullName>
    </submittedName>
</protein>
<sequence>MFSTLLLTAKHNDQNINLLLQYFRDKHMNTQFELRYQFIKDIIGQTHFHKFSQNMWNVLEEIMMVDIVDSDHDVQVFLESVIIYKVLHSQNVPEIVANK</sequence>
<reference evidence="1" key="1">
    <citation type="journal article" date="2013" name="BMC Genomics">
        <title>Unscrambling butterfly oogenesis.</title>
        <authorList>
            <person name="Carter J.M."/>
            <person name="Baker S.C."/>
            <person name="Pink R."/>
            <person name="Carter D.R."/>
            <person name="Collins A."/>
            <person name="Tomlin J."/>
            <person name="Gibbs M."/>
            <person name="Breuker C.J."/>
        </authorList>
    </citation>
    <scope>NUCLEOTIDE SEQUENCE</scope>
    <source>
        <tissue evidence="1">Ovary</tissue>
    </source>
</reference>
<organism evidence="1">
    <name type="scientific">Pararge aegeria</name>
    <name type="common">speckled wood butterfly</name>
    <dbReference type="NCBI Taxonomy" id="116150"/>
    <lineage>
        <taxon>Eukaryota</taxon>
        <taxon>Metazoa</taxon>
        <taxon>Ecdysozoa</taxon>
        <taxon>Arthropoda</taxon>
        <taxon>Hexapoda</taxon>
        <taxon>Insecta</taxon>
        <taxon>Pterygota</taxon>
        <taxon>Neoptera</taxon>
        <taxon>Endopterygota</taxon>
        <taxon>Lepidoptera</taxon>
        <taxon>Glossata</taxon>
        <taxon>Ditrysia</taxon>
        <taxon>Papilionoidea</taxon>
        <taxon>Nymphalidae</taxon>
        <taxon>Satyrinae</taxon>
        <taxon>Satyrini</taxon>
        <taxon>Parargina</taxon>
        <taxon>Pararge</taxon>
    </lineage>
</organism>
<dbReference type="AlphaFoldDB" id="S4PCX4"/>
<evidence type="ECO:0000313" key="1">
    <source>
        <dbReference type="EMBL" id="JAA90311.1"/>
    </source>
</evidence>
<name>S4PCX4_9NEOP</name>
<proteinExistence type="predicted"/>
<feature type="non-terminal residue" evidence="1">
    <location>
        <position position="99"/>
    </location>
</feature>
<accession>S4PCX4</accession>
<dbReference type="EMBL" id="GAIX01002249">
    <property type="protein sequence ID" value="JAA90311.1"/>
    <property type="molecule type" value="Transcribed_RNA"/>
</dbReference>